<dbReference type="EMBL" id="JASCTH010000008">
    <property type="protein sequence ID" value="MDI6099716.1"/>
    <property type="molecule type" value="Genomic_DNA"/>
</dbReference>
<reference evidence="2 3" key="1">
    <citation type="submission" date="2023-05" db="EMBL/GenBank/DDBJ databases">
        <title>Actinoplanes sp. NEAU-A12 genome sequencing.</title>
        <authorList>
            <person name="Wang Z.-S."/>
        </authorList>
    </citation>
    <scope>NUCLEOTIDE SEQUENCE [LARGE SCALE GENOMIC DNA]</scope>
    <source>
        <strain evidence="2 3">NEAU-A12</strain>
    </source>
</reference>
<evidence type="ECO:0000313" key="3">
    <source>
        <dbReference type="Proteomes" id="UP001241758"/>
    </source>
</evidence>
<evidence type="ECO:0000256" key="1">
    <source>
        <dbReference type="SAM" id="Phobius"/>
    </source>
</evidence>
<comment type="caution">
    <text evidence="2">The sequence shown here is derived from an EMBL/GenBank/DDBJ whole genome shotgun (WGS) entry which is preliminary data.</text>
</comment>
<sequence length="171" mass="17935">MTGTENISVSRGVRLTVGLLSLTAGLFWLLMNLSGVYPRDVFVGVALAGGGLVLLLWRRLPLSGRLVSAAAGVIGLGGTAAGLTARSAEICCMFAYREGRGWPYEWLGRGAVAETPGEAQRLAAAQGWEWSASALFVDVTVWAYAGLMVIVVGGLARRAARRRAETTGPAV</sequence>
<keyword evidence="1" id="KW-1133">Transmembrane helix</keyword>
<accession>A0ABT6WJ06</accession>
<dbReference type="Proteomes" id="UP001241758">
    <property type="component" value="Unassembled WGS sequence"/>
</dbReference>
<name>A0ABT6WJ06_9ACTN</name>
<dbReference type="RefSeq" id="WP_282760050.1">
    <property type="nucleotide sequence ID" value="NZ_JASCTH010000008.1"/>
</dbReference>
<keyword evidence="1" id="KW-0472">Membrane</keyword>
<keyword evidence="1" id="KW-0812">Transmembrane</keyword>
<proteinExistence type="predicted"/>
<feature type="transmembrane region" description="Helical" evidence="1">
    <location>
        <begin position="37"/>
        <end position="57"/>
    </location>
</feature>
<evidence type="ECO:0000313" key="2">
    <source>
        <dbReference type="EMBL" id="MDI6099716.1"/>
    </source>
</evidence>
<evidence type="ECO:0008006" key="4">
    <source>
        <dbReference type="Google" id="ProtNLM"/>
    </source>
</evidence>
<feature type="transmembrane region" description="Helical" evidence="1">
    <location>
        <begin position="12"/>
        <end position="31"/>
    </location>
</feature>
<protein>
    <recommendedName>
        <fullName evidence="4">Disulfide bond formation protein B</fullName>
    </recommendedName>
</protein>
<gene>
    <name evidence="2" type="ORF">QLQ12_14020</name>
</gene>
<organism evidence="2 3">
    <name type="scientific">Actinoplanes sandaracinus</name>
    <dbReference type="NCBI Taxonomy" id="3045177"/>
    <lineage>
        <taxon>Bacteria</taxon>
        <taxon>Bacillati</taxon>
        <taxon>Actinomycetota</taxon>
        <taxon>Actinomycetes</taxon>
        <taxon>Micromonosporales</taxon>
        <taxon>Micromonosporaceae</taxon>
        <taxon>Actinoplanes</taxon>
    </lineage>
</organism>
<keyword evidence="3" id="KW-1185">Reference proteome</keyword>
<feature type="transmembrane region" description="Helical" evidence="1">
    <location>
        <begin position="135"/>
        <end position="156"/>
    </location>
</feature>
<feature type="transmembrane region" description="Helical" evidence="1">
    <location>
        <begin position="69"/>
        <end position="96"/>
    </location>
</feature>